<dbReference type="Gene3D" id="2.40.50.100">
    <property type="match status" value="1"/>
</dbReference>
<proteinExistence type="inferred from homology"/>
<comment type="cofactor">
    <cofactor evidence="1 6">
        <name>(R)-lipoate</name>
        <dbReference type="ChEBI" id="CHEBI:83088"/>
    </cofactor>
</comment>
<keyword evidence="5 6" id="KW-0012">Acyltransferase</keyword>
<dbReference type="GO" id="GO:0016746">
    <property type="term" value="F:acyltransferase activity"/>
    <property type="evidence" value="ECO:0007669"/>
    <property type="project" value="UniProtKB-KW"/>
</dbReference>
<evidence type="ECO:0000256" key="3">
    <source>
        <dbReference type="ARBA" id="ARBA00022679"/>
    </source>
</evidence>
<dbReference type="PROSITE" id="PS50968">
    <property type="entry name" value="BIOTINYL_LIPOYL"/>
    <property type="match status" value="1"/>
</dbReference>
<evidence type="ECO:0000259" key="8">
    <source>
        <dbReference type="PROSITE" id="PS50968"/>
    </source>
</evidence>
<dbReference type="InterPro" id="IPR011053">
    <property type="entry name" value="Single_hybrid_motif"/>
</dbReference>
<dbReference type="CDD" id="cd06849">
    <property type="entry name" value="lipoyl_domain"/>
    <property type="match status" value="1"/>
</dbReference>
<feature type="domain" description="Peripheral subunit-binding (PSBD)" evidence="9">
    <location>
        <begin position="176"/>
        <end position="213"/>
    </location>
</feature>
<comment type="similarity">
    <text evidence="2 6">Belongs to the 2-oxoacid dehydrogenase family.</text>
</comment>
<dbReference type="Gene3D" id="3.30.559.10">
    <property type="entry name" value="Chloramphenicol acetyltransferase-like domain"/>
    <property type="match status" value="1"/>
</dbReference>
<name>A0ABW1T4Y3_9ACTN</name>
<evidence type="ECO:0000259" key="9">
    <source>
        <dbReference type="PROSITE" id="PS51826"/>
    </source>
</evidence>
<dbReference type="EC" id="2.3.1.-" evidence="6"/>
<evidence type="ECO:0000256" key="5">
    <source>
        <dbReference type="ARBA" id="ARBA00023315"/>
    </source>
</evidence>
<dbReference type="Gene3D" id="4.10.320.10">
    <property type="entry name" value="E3-binding domain"/>
    <property type="match status" value="1"/>
</dbReference>
<dbReference type="EMBL" id="JBHSTI010000022">
    <property type="protein sequence ID" value="MFC6239382.1"/>
    <property type="molecule type" value="Genomic_DNA"/>
</dbReference>
<evidence type="ECO:0000256" key="7">
    <source>
        <dbReference type="SAM" id="MobiDB-lite"/>
    </source>
</evidence>
<keyword evidence="4 6" id="KW-0450">Lipoyl</keyword>
<dbReference type="PROSITE" id="PS51826">
    <property type="entry name" value="PSBD"/>
    <property type="match status" value="1"/>
</dbReference>
<dbReference type="InterPro" id="IPR003016">
    <property type="entry name" value="2-oxoA_DH_lipoyl-BS"/>
</dbReference>
<protein>
    <recommendedName>
        <fullName evidence="6">Dihydrolipoamide acetyltransferase component of pyruvate dehydrogenase complex</fullName>
        <ecNumber evidence="6">2.3.1.-</ecNumber>
    </recommendedName>
</protein>
<organism evidence="10 11">
    <name type="scientific">Longivirga aurantiaca</name>
    <dbReference type="NCBI Taxonomy" id="1837743"/>
    <lineage>
        <taxon>Bacteria</taxon>
        <taxon>Bacillati</taxon>
        <taxon>Actinomycetota</taxon>
        <taxon>Actinomycetes</taxon>
        <taxon>Sporichthyales</taxon>
        <taxon>Sporichthyaceae</taxon>
        <taxon>Longivirga</taxon>
    </lineage>
</organism>
<evidence type="ECO:0000256" key="1">
    <source>
        <dbReference type="ARBA" id="ARBA00001938"/>
    </source>
</evidence>
<dbReference type="SUPFAM" id="SSF47005">
    <property type="entry name" value="Peripheral subunit-binding domain of 2-oxo acid dehydrogenase complex"/>
    <property type="match status" value="1"/>
</dbReference>
<dbReference type="RefSeq" id="WP_386768630.1">
    <property type="nucleotide sequence ID" value="NZ_JBHSTI010000022.1"/>
</dbReference>
<feature type="region of interest" description="Disordered" evidence="7">
    <location>
        <begin position="221"/>
        <end position="244"/>
    </location>
</feature>
<dbReference type="SUPFAM" id="SSF52777">
    <property type="entry name" value="CoA-dependent acyltransferases"/>
    <property type="match status" value="1"/>
</dbReference>
<feature type="region of interest" description="Disordered" evidence="7">
    <location>
        <begin position="123"/>
        <end position="151"/>
    </location>
</feature>
<keyword evidence="3 6" id="KW-0808">Transferase</keyword>
<dbReference type="InterPro" id="IPR004167">
    <property type="entry name" value="PSBD"/>
</dbReference>
<dbReference type="Pfam" id="PF00198">
    <property type="entry name" value="2-oxoacid_dh"/>
    <property type="match status" value="1"/>
</dbReference>
<accession>A0ABW1T4Y3</accession>
<dbReference type="PROSITE" id="PS00189">
    <property type="entry name" value="LIPOYL"/>
    <property type="match status" value="1"/>
</dbReference>
<dbReference type="InterPro" id="IPR023213">
    <property type="entry name" value="CAT-like_dom_sf"/>
</dbReference>
<dbReference type="InterPro" id="IPR000089">
    <property type="entry name" value="Biotin_lipoyl"/>
</dbReference>
<dbReference type="Proteomes" id="UP001596138">
    <property type="component" value="Unassembled WGS sequence"/>
</dbReference>
<evidence type="ECO:0000256" key="2">
    <source>
        <dbReference type="ARBA" id="ARBA00007317"/>
    </source>
</evidence>
<dbReference type="InterPro" id="IPR001078">
    <property type="entry name" value="2-oxoacid_DH_actylTfrase"/>
</dbReference>
<dbReference type="InterPro" id="IPR050743">
    <property type="entry name" value="2-oxoacid_DH_E2_comp"/>
</dbReference>
<gene>
    <name evidence="10" type="ORF">ACFQGU_16020</name>
</gene>
<feature type="domain" description="Lipoyl-binding" evidence="8">
    <location>
        <begin position="4"/>
        <end position="79"/>
    </location>
</feature>
<dbReference type="PANTHER" id="PTHR43178">
    <property type="entry name" value="DIHYDROLIPOAMIDE ACETYLTRANSFERASE COMPONENT OF PYRUVATE DEHYDROGENASE COMPLEX"/>
    <property type="match status" value="1"/>
</dbReference>
<comment type="caution">
    <text evidence="10">The sequence shown here is derived from an EMBL/GenBank/DDBJ whole genome shotgun (WGS) entry which is preliminary data.</text>
</comment>
<evidence type="ECO:0000256" key="4">
    <source>
        <dbReference type="ARBA" id="ARBA00022823"/>
    </source>
</evidence>
<evidence type="ECO:0000256" key="6">
    <source>
        <dbReference type="RuleBase" id="RU003423"/>
    </source>
</evidence>
<evidence type="ECO:0000313" key="10">
    <source>
        <dbReference type="EMBL" id="MFC6239382.1"/>
    </source>
</evidence>
<dbReference type="InterPro" id="IPR036625">
    <property type="entry name" value="E3-bd_dom_sf"/>
</dbReference>
<evidence type="ECO:0000313" key="11">
    <source>
        <dbReference type="Proteomes" id="UP001596138"/>
    </source>
</evidence>
<dbReference type="Pfam" id="PF02817">
    <property type="entry name" value="E3_binding"/>
    <property type="match status" value="1"/>
</dbReference>
<dbReference type="SUPFAM" id="SSF51230">
    <property type="entry name" value="Single hybrid motif"/>
    <property type="match status" value="1"/>
</dbReference>
<sequence>MSDIKTFLLPDVGEGLTEAEILTWHVKPGDTVVVNQTIVEIETAKAAVELPCPYAGTVTEVYVSEGDTVEVGTPIIAIATGATGSAPEPALSPASDIVPAVAVEPDEGKREAVLVGYGVKQTGTPQRRQRVPHVTPHGAPEVEVGPPGEAARPVRYGSLEVGRHTEEVLSRRSPVLAKPPVRKLAKDLGVDLSTVDPTGDGGTLTRADVERAAKLTGLAPSTRPAYAGASRTVAPERTGPREERTPVKGVLKMMSEAMVASAFTAPHVTEWVEVDVTRTVELVESLRKRPELEGVKVSALLLVAAGLIRAARAFPGVNSTWDGEAGEVVTKHYVNLGIAAATPRGLIVPNIKDADRLDLVGLARALHDLVDVAKSGKTPPADMAGGTITITNVGVFGVDGGTPIINPGESAILAMGRVALKPWVVDGEVRARHVMQLTLSFDHRHVDGALGSQVLASVARFLEDPALDLVLG</sequence>
<reference evidence="11" key="1">
    <citation type="journal article" date="2019" name="Int. J. Syst. Evol. Microbiol.">
        <title>The Global Catalogue of Microorganisms (GCM) 10K type strain sequencing project: providing services to taxonomists for standard genome sequencing and annotation.</title>
        <authorList>
            <consortium name="The Broad Institute Genomics Platform"/>
            <consortium name="The Broad Institute Genome Sequencing Center for Infectious Disease"/>
            <person name="Wu L."/>
            <person name="Ma J."/>
        </authorList>
    </citation>
    <scope>NUCLEOTIDE SEQUENCE [LARGE SCALE GENOMIC DNA]</scope>
    <source>
        <strain evidence="11">CGMCC 4.7317</strain>
    </source>
</reference>
<keyword evidence="11" id="KW-1185">Reference proteome</keyword>
<dbReference type="PANTHER" id="PTHR43178:SF5">
    <property type="entry name" value="LIPOAMIDE ACYLTRANSFERASE COMPONENT OF BRANCHED-CHAIN ALPHA-KETO ACID DEHYDROGENASE COMPLEX, MITOCHONDRIAL"/>
    <property type="match status" value="1"/>
</dbReference>
<dbReference type="Pfam" id="PF00364">
    <property type="entry name" value="Biotin_lipoyl"/>
    <property type="match status" value="1"/>
</dbReference>